<evidence type="ECO:0000256" key="2">
    <source>
        <dbReference type="ARBA" id="ARBA00022840"/>
    </source>
</evidence>
<evidence type="ECO:0000313" key="5">
    <source>
        <dbReference type="Proteomes" id="UP001470230"/>
    </source>
</evidence>
<dbReference type="SUPFAM" id="SSF56112">
    <property type="entry name" value="Protein kinase-like (PK-like)"/>
    <property type="match status" value="1"/>
</dbReference>
<evidence type="ECO:0000313" key="4">
    <source>
        <dbReference type="EMBL" id="KAK8849962.1"/>
    </source>
</evidence>
<evidence type="ECO:0000259" key="3">
    <source>
        <dbReference type="PROSITE" id="PS50011"/>
    </source>
</evidence>
<dbReference type="InterPro" id="IPR011009">
    <property type="entry name" value="Kinase-like_dom_sf"/>
</dbReference>
<reference evidence="4 5" key="1">
    <citation type="submission" date="2024-04" db="EMBL/GenBank/DDBJ databases">
        <title>Tritrichomonas musculus Genome.</title>
        <authorList>
            <person name="Alves-Ferreira E."/>
            <person name="Grigg M."/>
            <person name="Lorenzi H."/>
            <person name="Galac M."/>
        </authorList>
    </citation>
    <scope>NUCLEOTIDE SEQUENCE [LARGE SCALE GENOMIC DNA]</scope>
    <source>
        <strain evidence="4 5">EAF2021</strain>
    </source>
</reference>
<dbReference type="Pfam" id="PF07714">
    <property type="entry name" value="PK_Tyr_Ser-Thr"/>
    <property type="match status" value="1"/>
</dbReference>
<proteinExistence type="predicted"/>
<dbReference type="PANTHER" id="PTHR27001">
    <property type="entry name" value="OS01G0253100 PROTEIN"/>
    <property type="match status" value="1"/>
</dbReference>
<dbReference type="EMBL" id="JAPFFF010000025">
    <property type="protein sequence ID" value="KAK8849962.1"/>
    <property type="molecule type" value="Genomic_DNA"/>
</dbReference>
<sequence length="145" mass="17150">MSDIHQFLVQIDQFKIIKNISLGGLVKNYLIEDQKSQQFAAKVIFIFNDNQEFDFEKMISFLGNFRHPTLVNFIGYSPIDFDGDIHFTIITEYYPNHSLYNLLKDNSKNNTITNTDIQIILIGICRGMDFLRHQRPKRHKRSHRQ</sequence>
<feature type="domain" description="Protein kinase" evidence="3">
    <location>
        <begin position="14"/>
        <end position="145"/>
    </location>
</feature>
<keyword evidence="2" id="KW-0067">ATP-binding</keyword>
<keyword evidence="5" id="KW-1185">Reference proteome</keyword>
<evidence type="ECO:0000256" key="1">
    <source>
        <dbReference type="ARBA" id="ARBA00022741"/>
    </source>
</evidence>
<protein>
    <recommendedName>
        <fullName evidence="3">Protein kinase domain-containing protein</fullName>
    </recommendedName>
</protein>
<dbReference type="Proteomes" id="UP001470230">
    <property type="component" value="Unassembled WGS sequence"/>
</dbReference>
<dbReference type="InterPro" id="IPR001245">
    <property type="entry name" value="Ser-Thr/Tyr_kinase_cat_dom"/>
</dbReference>
<comment type="caution">
    <text evidence="4">The sequence shown here is derived from an EMBL/GenBank/DDBJ whole genome shotgun (WGS) entry which is preliminary data.</text>
</comment>
<organism evidence="4 5">
    <name type="scientific">Tritrichomonas musculus</name>
    <dbReference type="NCBI Taxonomy" id="1915356"/>
    <lineage>
        <taxon>Eukaryota</taxon>
        <taxon>Metamonada</taxon>
        <taxon>Parabasalia</taxon>
        <taxon>Tritrichomonadida</taxon>
        <taxon>Tritrichomonadidae</taxon>
        <taxon>Tritrichomonas</taxon>
    </lineage>
</organism>
<gene>
    <name evidence="4" type="ORF">M9Y10_018555</name>
</gene>
<name>A0ABR2HMQ1_9EUKA</name>
<accession>A0ABR2HMQ1</accession>
<dbReference type="PANTHER" id="PTHR27001:SF931">
    <property type="entry name" value="OS11G0664100 PROTEIN"/>
    <property type="match status" value="1"/>
</dbReference>
<keyword evidence="1" id="KW-0547">Nucleotide-binding</keyword>
<dbReference type="PROSITE" id="PS50011">
    <property type="entry name" value="PROTEIN_KINASE_DOM"/>
    <property type="match status" value="1"/>
</dbReference>
<dbReference type="InterPro" id="IPR000719">
    <property type="entry name" value="Prot_kinase_dom"/>
</dbReference>
<dbReference type="Gene3D" id="1.10.510.10">
    <property type="entry name" value="Transferase(Phosphotransferase) domain 1"/>
    <property type="match status" value="1"/>
</dbReference>